<protein>
    <submittedName>
        <fullName evidence="1">Uncharacterized protein</fullName>
    </submittedName>
</protein>
<dbReference type="RefSeq" id="WP_310011922.1">
    <property type="nucleotide sequence ID" value="NZ_JAVDQT010000002.1"/>
</dbReference>
<name>A0ABU1M8C4_9HYPH</name>
<dbReference type="Proteomes" id="UP001184614">
    <property type="component" value="Unassembled WGS sequence"/>
</dbReference>
<proteinExistence type="predicted"/>
<organism evidence="1 2">
    <name type="scientific">Brucella pseudogrignonensis</name>
    <dbReference type="NCBI Taxonomy" id="419475"/>
    <lineage>
        <taxon>Bacteria</taxon>
        <taxon>Pseudomonadati</taxon>
        <taxon>Pseudomonadota</taxon>
        <taxon>Alphaproteobacteria</taxon>
        <taxon>Hyphomicrobiales</taxon>
        <taxon>Brucellaceae</taxon>
        <taxon>Brucella/Ochrobactrum group</taxon>
        <taxon>Brucella</taxon>
    </lineage>
</organism>
<reference evidence="1 2" key="1">
    <citation type="submission" date="2023-07" db="EMBL/GenBank/DDBJ databases">
        <title>Sorghum-associated microbial communities from plants grown in Nebraska, USA.</title>
        <authorList>
            <person name="Schachtman D."/>
        </authorList>
    </citation>
    <scope>NUCLEOTIDE SEQUENCE [LARGE SCALE GENOMIC DNA]</scope>
    <source>
        <strain evidence="1 2">DS1730</strain>
    </source>
</reference>
<evidence type="ECO:0000313" key="2">
    <source>
        <dbReference type="Proteomes" id="UP001184614"/>
    </source>
</evidence>
<keyword evidence="2" id="KW-1185">Reference proteome</keyword>
<evidence type="ECO:0000313" key="1">
    <source>
        <dbReference type="EMBL" id="MDR6432285.1"/>
    </source>
</evidence>
<accession>A0ABU1M8C4</accession>
<sequence>MRVRLERNNHLDIIRIALRMIGALRGDEVFYDNDTFELKKCDTKIFISFHVRFSIPVIGVEET</sequence>
<comment type="caution">
    <text evidence="1">The sequence shown here is derived from an EMBL/GenBank/DDBJ whole genome shotgun (WGS) entry which is preliminary data.</text>
</comment>
<dbReference type="EMBL" id="JAVDQT010000002">
    <property type="protein sequence ID" value="MDR6432285.1"/>
    <property type="molecule type" value="Genomic_DNA"/>
</dbReference>
<gene>
    <name evidence="1" type="ORF">J2782_002020</name>
</gene>